<evidence type="ECO:0000313" key="6">
    <source>
        <dbReference type="Proteomes" id="UP000282977"/>
    </source>
</evidence>
<dbReference type="CDD" id="cd04301">
    <property type="entry name" value="NAT_SF"/>
    <property type="match status" value="1"/>
</dbReference>
<feature type="domain" description="HTH marR-type" evidence="3">
    <location>
        <begin position="1"/>
        <end position="136"/>
    </location>
</feature>
<dbReference type="RefSeq" id="WP_127688954.1">
    <property type="nucleotide sequence ID" value="NZ_RZUL01000001.1"/>
</dbReference>
<dbReference type="Gene3D" id="3.40.630.30">
    <property type="match status" value="1"/>
</dbReference>
<feature type="region of interest" description="Disordered" evidence="2">
    <location>
        <begin position="309"/>
        <end position="335"/>
    </location>
</feature>
<evidence type="ECO:0000259" key="4">
    <source>
        <dbReference type="PROSITE" id="PS51186"/>
    </source>
</evidence>
<dbReference type="SMART" id="SM00347">
    <property type="entry name" value="HTH_MARR"/>
    <property type="match status" value="1"/>
</dbReference>
<dbReference type="GO" id="GO:0008080">
    <property type="term" value="F:N-acetyltransferase activity"/>
    <property type="evidence" value="ECO:0007669"/>
    <property type="project" value="InterPro"/>
</dbReference>
<dbReference type="InterPro" id="IPR036388">
    <property type="entry name" value="WH-like_DNA-bd_sf"/>
</dbReference>
<dbReference type="PANTHER" id="PTHR13947:SF37">
    <property type="entry name" value="LD18367P"/>
    <property type="match status" value="1"/>
</dbReference>
<dbReference type="InterPro" id="IPR000182">
    <property type="entry name" value="GNAT_dom"/>
</dbReference>
<evidence type="ECO:0000256" key="1">
    <source>
        <dbReference type="ARBA" id="ARBA00022679"/>
    </source>
</evidence>
<dbReference type="SUPFAM" id="SSF46785">
    <property type="entry name" value="Winged helix' DNA-binding domain"/>
    <property type="match status" value="1"/>
</dbReference>
<organism evidence="5 6">
    <name type="scientific">Sphingobium algorifonticola</name>
    <dbReference type="NCBI Taxonomy" id="2008318"/>
    <lineage>
        <taxon>Bacteria</taxon>
        <taxon>Pseudomonadati</taxon>
        <taxon>Pseudomonadota</taxon>
        <taxon>Alphaproteobacteria</taxon>
        <taxon>Sphingomonadales</taxon>
        <taxon>Sphingomonadaceae</taxon>
        <taxon>Sphingobium</taxon>
    </lineage>
</organism>
<reference evidence="5 6" key="1">
    <citation type="submission" date="2019-01" db="EMBL/GenBank/DDBJ databases">
        <authorList>
            <person name="Chen W.-M."/>
        </authorList>
    </citation>
    <scope>NUCLEOTIDE SEQUENCE [LARGE SCALE GENOMIC DNA]</scope>
    <source>
        <strain evidence="5 6">TLA-22</strain>
    </source>
</reference>
<proteinExistence type="predicted"/>
<evidence type="ECO:0000256" key="2">
    <source>
        <dbReference type="SAM" id="MobiDB-lite"/>
    </source>
</evidence>
<keyword evidence="6" id="KW-1185">Reference proteome</keyword>
<dbReference type="InterPro" id="IPR050769">
    <property type="entry name" value="NAT_camello-type"/>
</dbReference>
<dbReference type="Pfam" id="PF00583">
    <property type="entry name" value="Acetyltransf_1"/>
    <property type="match status" value="1"/>
</dbReference>
<dbReference type="Proteomes" id="UP000282977">
    <property type="component" value="Unassembled WGS sequence"/>
</dbReference>
<accession>A0A437JBY9</accession>
<dbReference type="Pfam" id="PF12802">
    <property type="entry name" value="MarR_2"/>
    <property type="match status" value="1"/>
</dbReference>
<dbReference type="GO" id="GO:0003700">
    <property type="term" value="F:DNA-binding transcription factor activity"/>
    <property type="evidence" value="ECO:0007669"/>
    <property type="project" value="InterPro"/>
</dbReference>
<keyword evidence="1" id="KW-0808">Transferase</keyword>
<dbReference type="InterPro" id="IPR036390">
    <property type="entry name" value="WH_DNA-bd_sf"/>
</dbReference>
<dbReference type="EMBL" id="RZUL01000001">
    <property type="protein sequence ID" value="RVT43418.1"/>
    <property type="molecule type" value="Genomic_DNA"/>
</dbReference>
<dbReference type="PANTHER" id="PTHR13947">
    <property type="entry name" value="GNAT FAMILY N-ACETYLTRANSFERASE"/>
    <property type="match status" value="1"/>
</dbReference>
<comment type="caution">
    <text evidence="5">The sequence shown here is derived from an EMBL/GenBank/DDBJ whole genome shotgun (WGS) entry which is preliminary data.</text>
</comment>
<dbReference type="PROSITE" id="PS51186">
    <property type="entry name" value="GNAT"/>
    <property type="match status" value="1"/>
</dbReference>
<evidence type="ECO:0000259" key="3">
    <source>
        <dbReference type="PROSITE" id="PS50995"/>
    </source>
</evidence>
<name>A0A437JBY9_9SPHN</name>
<evidence type="ECO:0000313" key="5">
    <source>
        <dbReference type="EMBL" id="RVT43418.1"/>
    </source>
</evidence>
<feature type="domain" description="N-acetyltransferase" evidence="4">
    <location>
        <begin position="146"/>
        <end position="307"/>
    </location>
</feature>
<dbReference type="InterPro" id="IPR000835">
    <property type="entry name" value="HTH_MarR-typ"/>
</dbReference>
<dbReference type="AlphaFoldDB" id="A0A437JBY9"/>
<protein>
    <submittedName>
        <fullName evidence="5">MarR family transcriptional regulator</fullName>
    </submittedName>
</protein>
<dbReference type="PROSITE" id="PS50995">
    <property type="entry name" value="HTH_MARR_2"/>
    <property type="match status" value="1"/>
</dbReference>
<dbReference type="OrthoDB" id="273614at2"/>
<sequence length="335" mass="37348">MDQAIESVRAFNRFFTRHVGAIDARFLDTDVNLAEARLLFEIARQQPVLANALQDTLGLDRGYLSRMIARFETRGWVIRDRLSEDARARPIALTPKGHAIFTLIDERQRTAVAQDLDRLSVVERDDLMQALTKARLLLDPQACARFTIRPARTGEVSQVATRQSILYAQSHGWGRELEALEAETTAAFLRNFKPDREQCWVADIEGVMAGAVFLTDEGEDVARLRLLHVEPFARQRGIGDALVRTCIGFARDKGYAAVTLWTHTVLDAARRIYARNGFTCVSTDVHHAFGDPVQGETWHLPLSQAAIGPHARSPRPVPLAPFGEEVAGEHRGGHA</sequence>
<dbReference type="Gene3D" id="1.10.10.10">
    <property type="entry name" value="Winged helix-like DNA-binding domain superfamily/Winged helix DNA-binding domain"/>
    <property type="match status" value="1"/>
</dbReference>
<dbReference type="SUPFAM" id="SSF55729">
    <property type="entry name" value="Acyl-CoA N-acyltransferases (Nat)"/>
    <property type="match status" value="1"/>
</dbReference>
<dbReference type="InterPro" id="IPR016181">
    <property type="entry name" value="Acyl_CoA_acyltransferase"/>
</dbReference>
<gene>
    <name evidence="5" type="ORF">ENE74_01955</name>
</gene>